<dbReference type="RefSeq" id="XP_019020045.1">
    <property type="nucleotide sequence ID" value="XM_019162331.1"/>
</dbReference>
<organism evidence="3 4">
    <name type="scientific">Pichia membranifaciens NRRL Y-2026</name>
    <dbReference type="NCBI Taxonomy" id="763406"/>
    <lineage>
        <taxon>Eukaryota</taxon>
        <taxon>Fungi</taxon>
        <taxon>Dikarya</taxon>
        <taxon>Ascomycota</taxon>
        <taxon>Saccharomycotina</taxon>
        <taxon>Pichiomycetes</taxon>
        <taxon>Pichiales</taxon>
        <taxon>Pichiaceae</taxon>
        <taxon>Pichia</taxon>
    </lineage>
</organism>
<sequence length="212" mass="23126">LWLFGYGSLLFKPPLHHLPISKDFRRFDGHVQGFIRRFWQSSYDNRGTPEYKGRVVTIVPARDVAATPAFHASVREHELAHLPPAAAAAVLADADRLHAELAVGGCVYYVPPQHARAARAYLDFREKDGYAAEEVVFHVSAPADADAGEDVDEILAGLPRDAAGRRLIRCVVYVGSPANASFVGPEHVDTTAARIHKAVGPSGPNIEYLLLL</sequence>
<dbReference type="GO" id="GO:0006751">
    <property type="term" value="P:glutathione catabolic process"/>
    <property type="evidence" value="ECO:0007669"/>
    <property type="project" value="EnsemblFungi"/>
</dbReference>
<dbReference type="PANTHER" id="PTHR12192">
    <property type="entry name" value="CATION TRANSPORT PROTEIN CHAC-RELATED"/>
    <property type="match status" value="1"/>
</dbReference>
<keyword evidence="2" id="KW-0456">Lyase</keyword>
<keyword evidence="4" id="KW-1185">Reference proteome</keyword>
<dbReference type="GO" id="GO:0005737">
    <property type="term" value="C:cytoplasm"/>
    <property type="evidence" value="ECO:0007669"/>
    <property type="project" value="TreeGrafter"/>
</dbReference>
<evidence type="ECO:0000313" key="4">
    <source>
        <dbReference type="Proteomes" id="UP000094455"/>
    </source>
</evidence>
<dbReference type="Pfam" id="PF04752">
    <property type="entry name" value="ChaC"/>
    <property type="match status" value="1"/>
</dbReference>
<dbReference type="AlphaFoldDB" id="A0A1E3NS84"/>
<dbReference type="GeneID" id="30179018"/>
<gene>
    <name evidence="3" type="ORF">PICMEDRAFT_23959</name>
</gene>
<name>A0A1E3NS84_9ASCO</name>
<accession>A0A1E3NS84</accession>
<evidence type="ECO:0000256" key="2">
    <source>
        <dbReference type="ARBA" id="ARBA00023239"/>
    </source>
</evidence>
<dbReference type="InterPro" id="IPR006840">
    <property type="entry name" value="ChaC"/>
</dbReference>
<dbReference type="PANTHER" id="PTHR12192:SF2">
    <property type="entry name" value="GLUTATHIONE-SPECIFIC GAMMA-GLUTAMYLCYCLOTRANSFERASE 2"/>
    <property type="match status" value="1"/>
</dbReference>
<dbReference type="GO" id="GO:0003839">
    <property type="term" value="F:gamma-glutamylcyclotransferase activity"/>
    <property type="evidence" value="ECO:0007669"/>
    <property type="project" value="EnsemblFungi"/>
</dbReference>
<reference evidence="3 4" key="1">
    <citation type="journal article" date="2016" name="Proc. Natl. Acad. Sci. U.S.A.">
        <title>Comparative genomics of biotechnologically important yeasts.</title>
        <authorList>
            <person name="Riley R."/>
            <person name="Haridas S."/>
            <person name="Wolfe K.H."/>
            <person name="Lopes M.R."/>
            <person name="Hittinger C.T."/>
            <person name="Goeker M."/>
            <person name="Salamov A.A."/>
            <person name="Wisecaver J.H."/>
            <person name="Long T.M."/>
            <person name="Calvey C.H."/>
            <person name="Aerts A.L."/>
            <person name="Barry K.W."/>
            <person name="Choi C."/>
            <person name="Clum A."/>
            <person name="Coughlan A.Y."/>
            <person name="Deshpande S."/>
            <person name="Douglass A.P."/>
            <person name="Hanson S.J."/>
            <person name="Klenk H.-P."/>
            <person name="LaButti K.M."/>
            <person name="Lapidus A."/>
            <person name="Lindquist E.A."/>
            <person name="Lipzen A.M."/>
            <person name="Meier-Kolthoff J.P."/>
            <person name="Ohm R.A."/>
            <person name="Otillar R.P."/>
            <person name="Pangilinan J.L."/>
            <person name="Peng Y."/>
            <person name="Rokas A."/>
            <person name="Rosa C.A."/>
            <person name="Scheuner C."/>
            <person name="Sibirny A.A."/>
            <person name="Slot J.C."/>
            <person name="Stielow J.B."/>
            <person name="Sun H."/>
            <person name="Kurtzman C.P."/>
            <person name="Blackwell M."/>
            <person name="Grigoriev I.V."/>
            <person name="Jeffries T.W."/>
        </authorList>
    </citation>
    <scope>NUCLEOTIDE SEQUENCE [LARGE SCALE GENOMIC DNA]</scope>
    <source>
        <strain evidence="3 4">NRRL Y-2026</strain>
    </source>
</reference>
<feature type="non-terminal residue" evidence="3">
    <location>
        <position position="1"/>
    </location>
</feature>
<dbReference type="InterPro" id="IPR013024">
    <property type="entry name" value="GGCT-like"/>
</dbReference>
<proteinExistence type="predicted"/>
<dbReference type="EMBL" id="KV454001">
    <property type="protein sequence ID" value="ODQ48932.1"/>
    <property type="molecule type" value="Genomic_DNA"/>
</dbReference>
<feature type="non-terminal residue" evidence="3">
    <location>
        <position position="212"/>
    </location>
</feature>
<dbReference type="GO" id="GO:0061928">
    <property type="term" value="F:glutathione specific gamma-glutamylcyclotransferase activity"/>
    <property type="evidence" value="ECO:0007669"/>
    <property type="project" value="UniProtKB-EC"/>
</dbReference>
<dbReference type="Proteomes" id="UP000094455">
    <property type="component" value="Unassembled WGS sequence"/>
</dbReference>
<evidence type="ECO:0000313" key="3">
    <source>
        <dbReference type="EMBL" id="ODQ48932.1"/>
    </source>
</evidence>
<dbReference type="STRING" id="763406.A0A1E3NS84"/>
<dbReference type="OrthoDB" id="1933483at2759"/>
<dbReference type="CDD" id="cd06661">
    <property type="entry name" value="GGCT_like"/>
    <property type="match status" value="1"/>
</dbReference>
<protein>
    <recommendedName>
        <fullName evidence="1">glutathione-specific gamma-glutamylcyclotransferase</fullName>
        <ecNumber evidence="1">4.3.2.7</ecNumber>
    </recommendedName>
</protein>
<evidence type="ECO:0000256" key="1">
    <source>
        <dbReference type="ARBA" id="ARBA00012344"/>
    </source>
</evidence>
<dbReference type="EC" id="4.3.2.7" evidence="1"/>